<gene>
    <name evidence="2" type="ORF">TNCT_382121</name>
</gene>
<proteinExistence type="predicted"/>
<dbReference type="EMBL" id="BMAO01026134">
    <property type="protein sequence ID" value="GFR07279.1"/>
    <property type="molecule type" value="Genomic_DNA"/>
</dbReference>
<accession>A0A8X6HPU9</accession>
<protein>
    <submittedName>
        <fullName evidence="2">Uncharacterized protein</fullName>
    </submittedName>
</protein>
<name>A0A8X6HPU9_TRICU</name>
<dbReference type="AlphaFoldDB" id="A0A8X6HPU9"/>
<keyword evidence="3" id="KW-1185">Reference proteome</keyword>
<comment type="caution">
    <text evidence="2">The sequence shown here is derived from an EMBL/GenBank/DDBJ whole genome shotgun (WGS) entry which is preliminary data.</text>
</comment>
<organism evidence="2 3">
    <name type="scientific">Trichonephila clavata</name>
    <name type="common">Joro spider</name>
    <name type="synonym">Nephila clavata</name>
    <dbReference type="NCBI Taxonomy" id="2740835"/>
    <lineage>
        <taxon>Eukaryota</taxon>
        <taxon>Metazoa</taxon>
        <taxon>Ecdysozoa</taxon>
        <taxon>Arthropoda</taxon>
        <taxon>Chelicerata</taxon>
        <taxon>Arachnida</taxon>
        <taxon>Araneae</taxon>
        <taxon>Araneomorphae</taxon>
        <taxon>Entelegynae</taxon>
        <taxon>Araneoidea</taxon>
        <taxon>Nephilidae</taxon>
        <taxon>Trichonephila</taxon>
    </lineage>
</organism>
<reference evidence="2" key="1">
    <citation type="submission" date="2020-07" db="EMBL/GenBank/DDBJ databases">
        <title>Multicomponent nature underlies the extraordinary mechanical properties of spider dragline silk.</title>
        <authorList>
            <person name="Kono N."/>
            <person name="Nakamura H."/>
            <person name="Mori M."/>
            <person name="Yoshida Y."/>
            <person name="Ohtoshi R."/>
            <person name="Malay A.D."/>
            <person name="Moran D.A.P."/>
            <person name="Tomita M."/>
            <person name="Numata K."/>
            <person name="Arakawa K."/>
        </authorList>
    </citation>
    <scope>NUCLEOTIDE SEQUENCE</scope>
</reference>
<evidence type="ECO:0000256" key="1">
    <source>
        <dbReference type="SAM" id="MobiDB-lite"/>
    </source>
</evidence>
<sequence length="119" mass="13520">MRHSGPYTVAKIRSNIDKSFIGTHPEESDEKRDDLRKDPGLRHPEGSLRREASPPKDAMGDRDSRREGKSLKCSEAPPSTTEDSVEEVEEDLEITAREPCEKSITHINRRKTLCIHRNA</sequence>
<feature type="compositionally biased region" description="Basic and acidic residues" evidence="1">
    <location>
        <begin position="24"/>
        <end position="72"/>
    </location>
</feature>
<evidence type="ECO:0000313" key="2">
    <source>
        <dbReference type="EMBL" id="GFR07279.1"/>
    </source>
</evidence>
<evidence type="ECO:0000313" key="3">
    <source>
        <dbReference type="Proteomes" id="UP000887116"/>
    </source>
</evidence>
<dbReference type="Proteomes" id="UP000887116">
    <property type="component" value="Unassembled WGS sequence"/>
</dbReference>
<feature type="region of interest" description="Disordered" evidence="1">
    <location>
        <begin position="1"/>
        <end position="91"/>
    </location>
</feature>